<feature type="transmembrane region" description="Helical" evidence="2">
    <location>
        <begin position="53"/>
        <end position="74"/>
    </location>
</feature>
<keyword evidence="2" id="KW-0472">Membrane</keyword>
<evidence type="ECO:0000256" key="1">
    <source>
        <dbReference type="SAM" id="MobiDB-lite"/>
    </source>
</evidence>
<dbReference type="RefSeq" id="WP_190020733.1">
    <property type="nucleotide sequence ID" value="NZ_BMUT01000002.1"/>
</dbReference>
<sequence length="324" mass="35861">MNTTEYQDLARRLPAPAERDLPPDRHRHHKELLLRTIDGDRPRPRRRLVRPAFALPAAAAVVAGALAVTLLPGAHDRSPGTRVPLAESGTPREAVVLLDRIAAVAMKTDTEPVRDDQYVYVRSLATTTEHIKPVKAGGLKEREDWVPQDPHATHEAGVFREDGEFVPVTSADKDPAGIGRPTYKWLAALPTDPGALHERIRKETRPVRGQDFDQTVFDTFGTLLSRGVMPSRTEAALYKAAAKIPGVVEMPDAVDADGRHGVAIAREDRRLGERTEWIFDKESLKFLGERTYLTKTGERGEAGTLVWANAILDRAVVDRPRQVP</sequence>
<name>A0ABQ2Y994_9ACTN</name>
<keyword evidence="4" id="KW-1185">Reference proteome</keyword>
<evidence type="ECO:0000256" key="2">
    <source>
        <dbReference type="SAM" id="Phobius"/>
    </source>
</evidence>
<accession>A0ABQ2Y994</accession>
<dbReference type="EMBL" id="BMUT01000002">
    <property type="protein sequence ID" value="GGX70396.1"/>
    <property type="molecule type" value="Genomic_DNA"/>
</dbReference>
<evidence type="ECO:0000313" key="3">
    <source>
        <dbReference type="EMBL" id="GGX70396.1"/>
    </source>
</evidence>
<reference evidence="4" key="1">
    <citation type="journal article" date="2019" name="Int. J. Syst. Evol. Microbiol.">
        <title>The Global Catalogue of Microorganisms (GCM) 10K type strain sequencing project: providing services to taxonomists for standard genome sequencing and annotation.</title>
        <authorList>
            <consortium name="The Broad Institute Genomics Platform"/>
            <consortium name="The Broad Institute Genome Sequencing Center for Infectious Disease"/>
            <person name="Wu L."/>
            <person name="Ma J."/>
        </authorList>
    </citation>
    <scope>NUCLEOTIDE SEQUENCE [LARGE SCALE GENOMIC DNA]</scope>
    <source>
        <strain evidence="4">JCM 4586</strain>
    </source>
</reference>
<keyword evidence="2" id="KW-1133">Transmembrane helix</keyword>
<comment type="caution">
    <text evidence="3">The sequence shown here is derived from an EMBL/GenBank/DDBJ whole genome shotgun (WGS) entry which is preliminary data.</text>
</comment>
<evidence type="ECO:0008006" key="5">
    <source>
        <dbReference type="Google" id="ProtNLM"/>
    </source>
</evidence>
<dbReference type="NCBIfam" id="NF038083">
    <property type="entry name" value="CU044_5270_fam"/>
    <property type="match status" value="1"/>
</dbReference>
<proteinExistence type="predicted"/>
<feature type="region of interest" description="Disordered" evidence="1">
    <location>
        <begin position="1"/>
        <end position="29"/>
    </location>
</feature>
<protein>
    <recommendedName>
        <fullName evidence="5">CU044_5270 family protein</fullName>
    </recommendedName>
</protein>
<dbReference type="Proteomes" id="UP000659223">
    <property type="component" value="Unassembled WGS sequence"/>
</dbReference>
<gene>
    <name evidence="3" type="ORF">GCM10010324_14300</name>
</gene>
<evidence type="ECO:0000313" key="4">
    <source>
        <dbReference type="Proteomes" id="UP000659223"/>
    </source>
</evidence>
<dbReference type="InterPro" id="IPR047789">
    <property type="entry name" value="CU044_5270-like"/>
</dbReference>
<organism evidence="3 4">
    <name type="scientific">Streptomyces hiroshimensis</name>
    <dbReference type="NCBI Taxonomy" id="66424"/>
    <lineage>
        <taxon>Bacteria</taxon>
        <taxon>Bacillati</taxon>
        <taxon>Actinomycetota</taxon>
        <taxon>Actinomycetes</taxon>
        <taxon>Kitasatosporales</taxon>
        <taxon>Streptomycetaceae</taxon>
        <taxon>Streptomyces</taxon>
    </lineage>
</organism>
<keyword evidence="2" id="KW-0812">Transmembrane</keyword>